<evidence type="ECO:0000259" key="1">
    <source>
        <dbReference type="Pfam" id="PF13452"/>
    </source>
</evidence>
<dbReference type="OrthoDB" id="160199at2"/>
<sequence length="149" mass="17289">MTEISNHEIIFDYTPFLIEEGKIREFAKAIGSTNPIYFDAGMAIEKGHRAIPAPPTFATVIDFWNERDFYQLFQQIGLDPNHVLHGEQEYEYIQTLYAGDVIRAQAIVKERIQKKSMNFFKLETVYKNQREDIVLINRSTLIERAAASE</sequence>
<reference evidence="2 3" key="1">
    <citation type="submission" date="2014-09" db="EMBL/GenBank/DDBJ databases">
        <authorList>
            <person name="Urmite Genomes Urmite Genomes"/>
        </authorList>
    </citation>
    <scope>NUCLEOTIDE SEQUENCE [LARGE SCALE GENOMIC DNA]</scope>
    <source>
        <strain evidence="2 3">ES2</strain>
    </source>
</reference>
<organism evidence="2 3">
    <name type="scientific">Planococcus massiliensis</name>
    <dbReference type="NCBI Taxonomy" id="1499687"/>
    <lineage>
        <taxon>Bacteria</taxon>
        <taxon>Bacillati</taxon>
        <taxon>Bacillota</taxon>
        <taxon>Bacilli</taxon>
        <taxon>Bacillales</taxon>
        <taxon>Caryophanaceae</taxon>
        <taxon>Planococcus</taxon>
    </lineage>
</organism>
<dbReference type="InterPro" id="IPR016709">
    <property type="entry name" value="HadA-like"/>
</dbReference>
<evidence type="ECO:0000313" key="2">
    <source>
        <dbReference type="EMBL" id="CEG21726.1"/>
    </source>
</evidence>
<dbReference type="AlphaFoldDB" id="A0A098EKT7"/>
<protein>
    <recommendedName>
        <fullName evidence="1">FAS1-like dehydratase domain-containing protein</fullName>
    </recommendedName>
</protein>
<dbReference type="SUPFAM" id="SSF54637">
    <property type="entry name" value="Thioesterase/thiol ester dehydrase-isomerase"/>
    <property type="match status" value="1"/>
</dbReference>
<dbReference type="Gene3D" id="3.10.129.10">
    <property type="entry name" value="Hotdog Thioesterase"/>
    <property type="match status" value="1"/>
</dbReference>
<evidence type="ECO:0000313" key="3">
    <source>
        <dbReference type="Proteomes" id="UP000043699"/>
    </source>
</evidence>
<dbReference type="EMBL" id="CCXS01000001">
    <property type="protein sequence ID" value="CEG21726.1"/>
    <property type="molecule type" value="Genomic_DNA"/>
</dbReference>
<accession>A0A098EKT7</accession>
<name>A0A098EKT7_9BACL</name>
<dbReference type="STRING" id="1499687.BN1080_00641"/>
<dbReference type="Pfam" id="PF13452">
    <property type="entry name" value="FAS1_DH_region"/>
    <property type="match status" value="1"/>
</dbReference>
<proteinExistence type="predicted"/>
<dbReference type="InterPro" id="IPR029069">
    <property type="entry name" value="HotDog_dom_sf"/>
</dbReference>
<dbReference type="PIRSF" id="PIRSF018072">
    <property type="entry name" value="UCP018072"/>
    <property type="match status" value="1"/>
</dbReference>
<keyword evidence="3" id="KW-1185">Reference proteome</keyword>
<dbReference type="CDD" id="cd03441">
    <property type="entry name" value="R_hydratase_like"/>
    <property type="match status" value="1"/>
</dbReference>
<dbReference type="InterPro" id="IPR039569">
    <property type="entry name" value="FAS1-like_DH_region"/>
</dbReference>
<dbReference type="RefSeq" id="WP_052650456.1">
    <property type="nucleotide sequence ID" value="NZ_CCXS01000001.1"/>
</dbReference>
<feature type="domain" description="FAS1-like dehydratase" evidence="1">
    <location>
        <begin position="15"/>
        <end position="134"/>
    </location>
</feature>
<dbReference type="Proteomes" id="UP000043699">
    <property type="component" value="Unassembled WGS sequence"/>
</dbReference>
<gene>
    <name evidence="2" type="ORF">BN1080_00641</name>
</gene>